<protein>
    <submittedName>
        <fullName evidence="1">Str. FM013</fullName>
    </submittedName>
</protein>
<accession>A0A0G4P435</accession>
<reference evidence="1 2" key="1">
    <citation type="journal article" date="2014" name="Nat. Commun.">
        <title>Multiple recent horizontal transfers of a large genomic region in cheese making fungi.</title>
        <authorList>
            <person name="Cheeseman K."/>
            <person name="Ropars J."/>
            <person name="Renault P."/>
            <person name="Dupont J."/>
            <person name="Gouzy J."/>
            <person name="Branca A."/>
            <person name="Abraham A.L."/>
            <person name="Ceppi M."/>
            <person name="Conseiller E."/>
            <person name="Debuchy R."/>
            <person name="Malagnac F."/>
            <person name="Goarin A."/>
            <person name="Silar P."/>
            <person name="Lacoste S."/>
            <person name="Sallet E."/>
            <person name="Bensimon A."/>
            <person name="Giraud T."/>
            <person name="Brygoo Y."/>
        </authorList>
    </citation>
    <scope>NUCLEOTIDE SEQUENCE [LARGE SCALE GENOMIC DNA]</scope>
    <source>
        <strain evidence="2">FM 013</strain>
    </source>
</reference>
<dbReference type="AlphaFoldDB" id="A0A0G4P435"/>
<evidence type="ECO:0000313" key="2">
    <source>
        <dbReference type="Proteomes" id="UP000053732"/>
    </source>
</evidence>
<gene>
    <name evidence="1" type="ORF">PCAMFM013_S005g000254</name>
</gene>
<proteinExistence type="predicted"/>
<dbReference type="EMBL" id="HG793138">
    <property type="protein sequence ID" value="CRL21090.1"/>
    <property type="molecule type" value="Genomic_DNA"/>
</dbReference>
<sequence>MVPDVLEINEFTHRSPTHTIAQHAENGCPRLTPLASLFFLSEPSSPRRNRLSAVSPDAE</sequence>
<organism evidence="1 2">
    <name type="scientific">Penicillium camemberti (strain FM 013)</name>
    <dbReference type="NCBI Taxonomy" id="1429867"/>
    <lineage>
        <taxon>Eukaryota</taxon>
        <taxon>Fungi</taxon>
        <taxon>Dikarya</taxon>
        <taxon>Ascomycota</taxon>
        <taxon>Pezizomycotina</taxon>
        <taxon>Eurotiomycetes</taxon>
        <taxon>Eurotiomycetidae</taxon>
        <taxon>Eurotiales</taxon>
        <taxon>Aspergillaceae</taxon>
        <taxon>Penicillium</taxon>
    </lineage>
</organism>
<dbReference type="Proteomes" id="UP000053732">
    <property type="component" value="Unassembled WGS sequence"/>
</dbReference>
<evidence type="ECO:0000313" key="1">
    <source>
        <dbReference type="EMBL" id="CRL21090.1"/>
    </source>
</evidence>
<keyword evidence="2" id="KW-1185">Reference proteome</keyword>
<name>A0A0G4P435_PENC3</name>